<evidence type="ECO:0000313" key="2">
    <source>
        <dbReference type="EMBL" id="MBR7782063.1"/>
    </source>
</evidence>
<protein>
    <submittedName>
        <fullName evidence="2">ATP-grasp domain-containing protein</fullName>
    </submittedName>
</protein>
<evidence type="ECO:0000313" key="3">
    <source>
        <dbReference type="Proteomes" id="UP000680067"/>
    </source>
</evidence>
<feature type="domain" description="ATP-grasp" evidence="1">
    <location>
        <begin position="145"/>
        <end position="268"/>
    </location>
</feature>
<keyword evidence="3" id="KW-1185">Reference proteome</keyword>
<organism evidence="2 3">
    <name type="scientific">Undibacterium luofuense</name>
    <dbReference type="NCBI Taxonomy" id="2828733"/>
    <lineage>
        <taxon>Bacteria</taxon>
        <taxon>Pseudomonadati</taxon>
        <taxon>Pseudomonadota</taxon>
        <taxon>Betaproteobacteria</taxon>
        <taxon>Burkholderiales</taxon>
        <taxon>Oxalobacteraceae</taxon>
        <taxon>Undibacterium</taxon>
    </lineage>
</organism>
<gene>
    <name evidence="2" type="ORF">KDM89_07925</name>
</gene>
<evidence type="ECO:0000259" key="1">
    <source>
        <dbReference type="Pfam" id="PF14243"/>
    </source>
</evidence>
<dbReference type="AlphaFoldDB" id="A0A941I7Q0"/>
<dbReference type="InterPro" id="IPR025643">
    <property type="entry name" value="R2K_3"/>
</dbReference>
<name>A0A941I7Q0_9BURK</name>
<proteinExistence type="predicted"/>
<sequence length="278" mass="31982">MKKYYRNIMAFFQPSESQKMHLLYPSDPFSKNTVDENYADEYAAACERGISCALFSFEDFEAGIFRTRPALTSDAKIVYRGWMMQPETYQKLETAVQSSGALLMTNAAQYRQCHYLPEWYAICAQWTPETIFAMRDDDFTALVRDKEWKAYFVKDFVKSLTTKRGSVANVPSEIDEIVCLIEQYRGSIEGGICIRQFEDLLPETEERYFVFQGTAYARDGIVPAMVQDIGEAIESPFFSVDVVTAQSGELRLIELGDGQVSDIKKWKPWEFVRIFVSE</sequence>
<dbReference type="EMBL" id="JAGSPN010000004">
    <property type="protein sequence ID" value="MBR7782063.1"/>
    <property type="molecule type" value="Genomic_DNA"/>
</dbReference>
<accession>A0A941I7Q0</accession>
<reference evidence="2" key="1">
    <citation type="submission" date="2021-04" db="EMBL/GenBank/DDBJ databases">
        <title>novel species isolated from subtropical streams in China.</title>
        <authorList>
            <person name="Lu H."/>
        </authorList>
    </citation>
    <scope>NUCLEOTIDE SEQUENCE</scope>
    <source>
        <strain evidence="2">LFS511W</strain>
    </source>
</reference>
<comment type="caution">
    <text evidence="2">The sequence shown here is derived from an EMBL/GenBank/DDBJ whole genome shotgun (WGS) entry which is preliminary data.</text>
</comment>
<dbReference type="Proteomes" id="UP000680067">
    <property type="component" value="Unassembled WGS sequence"/>
</dbReference>
<dbReference type="Pfam" id="PF14243">
    <property type="entry name" value="R2K_3"/>
    <property type="match status" value="1"/>
</dbReference>